<proteinExistence type="predicted"/>
<dbReference type="EMBL" id="CM047580">
    <property type="protein sequence ID" value="KAI9922491.1"/>
    <property type="molecule type" value="Genomic_DNA"/>
</dbReference>
<sequence>MVWTRSKSPFDEVTETTSDILSVRELLAVCYDMKHHIDDSIEKLQQSQRILTEQRTFRFPRVSLASNIDSYINEGKLFHALKMVEKLRVEITSFRGRVFRQRTSDWVNLAVQTIKNEQNERFPCGWKTLGQRPWCVFFESTIFSISS</sequence>
<accession>A0ACC0WXS0</accession>
<dbReference type="Proteomes" id="UP001163321">
    <property type="component" value="Chromosome 1"/>
</dbReference>
<keyword evidence="2" id="KW-1185">Reference proteome</keyword>
<protein>
    <submittedName>
        <fullName evidence="1">Uncharacterized protein</fullName>
    </submittedName>
</protein>
<gene>
    <name evidence="1" type="ORF">PsorP6_001875</name>
</gene>
<comment type="caution">
    <text evidence="1">The sequence shown here is derived from an EMBL/GenBank/DDBJ whole genome shotgun (WGS) entry which is preliminary data.</text>
</comment>
<evidence type="ECO:0000313" key="1">
    <source>
        <dbReference type="EMBL" id="KAI9922491.1"/>
    </source>
</evidence>
<name>A0ACC0WXS0_9STRA</name>
<organism evidence="1 2">
    <name type="scientific">Peronosclerospora sorghi</name>
    <dbReference type="NCBI Taxonomy" id="230839"/>
    <lineage>
        <taxon>Eukaryota</taxon>
        <taxon>Sar</taxon>
        <taxon>Stramenopiles</taxon>
        <taxon>Oomycota</taxon>
        <taxon>Peronosporomycetes</taxon>
        <taxon>Peronosporales</taxon>
        <taxon>Peronosporaceae</taxon>
        <taxon>Peronosclerospora</taxon>
    </lineage>
</organism>
<evidence type="ECO:0000313" key="2">
    <source>
        <dbReference type="Proteomes" id="UP001163321"/>
    </source>
</evidence>
<reference evidence="1 2" key="1">
    <citation type="journal article" date="2022" name="bioRxiv">
        <title>The genome of the oomycete Peronosclerospora sorghi, a cosmopolitan pathogen of maize and sorghum, is inflated with dispersed pseudogenes.</title>
        <authorList>
            <person name="Fletcher K."/>
            <person name="Martin F."/>
            <person name="Isakeit T."/>
            <person name="Cavanaugh K."/>
            <person name="Magill C."/>
            <person name="Michelmore R."/>
        </authorList>
    </citation>
    <scope>NUCLEOTIDE SEQUENCE [LARGE SCALE GENOMIC DNA]</scope>
    <source>
        <strain evidence="1">P6</strain>
    </source>
</reference>